<keyword evidence="2" id="KW-1185">Reference proteome</keyword>
<protein>
    <submittedName>
        <fullName evidence="1">DdrA</fullName>
    </submittedName>
</protein>
<gene>
    <name evidence="1" type="ORF">KAJ71_20445</name>
</gene>
<organism evidence="1 2">
    <name type="scientific">Serratia silvae</name>
    <dbReference type="NCBI Taxonomy" id="2824122"/>
    <lineage>
        <taxon>Bacteria</taxon>
        <taxon>Pseudomonadati</taxon>
        <taxon>Pseudomonadota</taxon>
        <taxon>Gammaproteobacteria</taxon>
        <taxon>Enterobacterales</taxon>
        <taxon>Yersiniaceae</taxon>
        <taxon>Serratia</taxon>
    </lineage>
</organism>
<comment type="caution">
    <text evidence="1">The sequence shown here is derived from an EMBL/GenBank/DDBJ whole genome shotgun (WGS) entry which is preliminary data.</text>
</comment>
<evidence type="ECO:0000313" key="2">
    <source>
        <dbReference type="Proteomes" id="UP001165275"/>
    </source>
</evidence>
<proteinExistence type="predicted"/>
<name>A0ABT0KHH0_9GAMM</name>
<accession>A0ABT0KHH0</accession>
<dbReference type="EMBL" id="JAGQDC010000021">
    <property type="protein sequence ID" value="MCL1031367.1"/>
    <property type="molecule type" value="Genomic_DNA"/>
</dbReference>
<reference evidence="1" key="1">
    <citation type="submission" date="2021-04" db="EMBL/GenBank/DDBJ databases">
        <title>Genome sequence of Serratia sp. arafor3.</title>
        <authorList>
            <person name="Besaury L."/>
        </authorList>
    </citation>
    <scope>NUCLEOTIDE SEQUENCE</scope>
    <source>
        <strain evidence="1">Arafor3</strain>
    </source>
</reference>
<sequence>MNLSALERLDLTDRLDELMRKSAAAKGLDKLDCDDLIDEVMTKLGYGVAKAAPVPPVPEKNDTRPHVVTEFLEGKYDSSEKVKFIDVLDDLTAFVGEYLSFEDVQIGASNWVRQNHPEAA</sequence>
<dbReference type="RefSeq" id="WP_248947374.1">
    <property type="nucleotide sequence ID" value="NZ_CBCSGY010000016.1"/>
</dbReference>
<evidence type="ECO:0000313" key="1">
    <source>
        <dbReference type="EMBL" id="MCL1031367.1"/>
    </source>
</evidence>
<dbReference type="Proteomes" id="UP001165275">
    <property type="component" value="Unassembled WGS sequence"/>
</dbReference>